<dbReference type="EMBL" id="CAJVPT010052450">
    <property type="protein sequence ID" value="CAG8749644.1"/>
    <property type="molecule type" value="Genomic_DNA"/>
</dbReference>
<reference evidence="1" key="1">
    <citation type="submission" date="2021-06" db="EMBL/GenBank/DDBJ databases">
        <authorList>
            <person name="Kallberg Y."/>
            <person name="Tangrot J."/>
            <person name="Rosling A."/>
        </authorList>
    </citation>
    <scope>NUCLEOTIDE SEQUENCE</scope>
    <source>
        <strain evidence="1">CL356</strain>
    </source>
</reference>
<name>A0ACA9QLN2_9GLOM</name>
<sequence>SPEMIEILRTIKSIDGEIVIISDANVVYIEEVLKAYGVRDLITHVITNPASWDENGRLRIRRLVPKDNPHGCKNNCSENICKGKELLGHISSGPRYDRIIYVGDSMNDFCPATKMS</sequence>
<accession>A0ACA9QLN2</accession>
<evidence type="ECO:0000313" key="1">
    <source>
        <dbReference type="EMBL" id="CAG8749644.1"/>
    </source>
</evidence>
<gene>
    <name evidence="1" type="ORF">ACOLOM_LOCUS12632</name>
</gene>
<comment type="caution">
    <text evidence="1">The sequence shown here is derived from an EMBL/GenBank/DDBJ whole genome shotgun (WGS) entry which is preliminary data.</text>
</comment>
<feature type="non-terminal residue" evidence="1">
    <location>
        <position position="1"/>
    </location>
</feature>
<dbReference type="Proteomes" id="UP000789525">
    <property type="component" value="Unassembled WGS sequence"/>
</dbReference>
<protein>
    <submittedName>
        <fullName evidence="1">5842_t:CDS:1</fullName>
    </submittedName>
</protein>
<organism evidence="1 2">
    <name type="scientific">Acaulospora colombiana</name>
    <dbReference type="NCBI Taxonomy" id="27376"/>
    <lineage>
        <taxon>Eukaryota</taxon>
        <taxon>Fungi</taxon>
        <taxon>Fungi incertae sedis</taxon>
        <taxon>Mucoromycota</taxon>
        <taxon>Glomeromycotina</taxon>
        <taxon>Glomeromycetes</taxon>
        <taxon>Diversisporales</taxon>
        <taxon>Acaulosporaceae</taxon>
        <taxon>Acaulospora</taxon>
    </lineage>
</organism>
<keyword evidence="2" id="KW-1185">Reference proteome</keyword>
<feature type="non-terminal residue" evidence="1">
    <location>
        <position position="116"/>
    </location>
</feature>
<evidence type="ECO:0000313" key="2">
    <source>
        <dbReference type="Proteomes" id="UP000789525"/>
    </source>
</evidence>
<proteinExistence type="predicted"/>